<dbReference type="EMBL" id="ML996570">
    <property type="protein sequence ID" value="KAF2759053.1"/>
    <property type="molecule type" value="Genomic_DNA"/>
</dbReference>
<proteinExistence type="predicted"/>
<evidence type="ECO:0000256" key="3">
    <source>
        <dbReference type="SAM" id="SignalP"/>
    </source>
</evidence>
<evidence type="ECO:0000256" key="2">
    <source>
        <dbReference type="SAM" id="Phobius"/>
    </source>
</evidence>
<dbReference type="Proteomes" id="UP000799437">
    <property type="component" value="Unassembled WGS sequence"/>
</dbReference>
<protein>
    <recommendedName>
        <fullName evidence="4">DUF7728 domain-containing protein</fullName>
    </recommendedName>
</protein>
<feature type="signal peptide" evidence="3">
    <location>
        <begin position="1"/>
        <end position="26"/>
    </location>
</feature>
<accession>A0A6A6W8R7</accession>
<gene>
    <name evidence="5" type="ORF">EJ05DRAFT_475286</name>
</gene>
<keyword evidence="2" id="KW-0472">Membrane</keyword>
<dbReference type="PANTHER" id="PTHR40622:SF1">
    <property type="match status" value="1"/>
</dbReference>
<dbReference type="PANTHER" id="PTHR40622">
    <property type="match status" value="1"/>
</dbReference>
<evidence type="ECO:0000313" key="6">
    <source>
        <dbReference type="Proteomes" id="UP000799437"/>
    </source>
</evidence>
<dbReference type="Pfam" id="PF24854">
    <property type="entry name" value="DUF7728"/>
    <property type="match status" value="1"/>
</dbReference>
<name>A0A6A6W8R7_9PEZI</name>
<sequence>MYCRTLGLSASLALVANALILPPSAAFEVTDAAEVASTFHIDPNHQFAKLECRHCPYPETLNRADGSGRWTYSVENSLIFEFSTGTERDSLSINGARLFPPVFGTVPEPMYVDQIPNNIEVSTFINAEKHDAGIKLQVTGYEFRFDSAQTISENGNELLPMTLSIHSVEHIAIPPQTIRIFLIKDVEGHLAIVSVNRADETDHHAEDQGSHPGLGECHNWSVVCQIKALLKSKKHGFAASPNRPGCPKMMGRPHNINTHETRPPYMHGKPHHTMQPTHEHSGDHRHHHHHHHHHHRHGKMSHFMHMLGRTLFRVLVPILVGIAAGLATYLVGMVIGMSVALMWLKIRGRGYQRVLADEEDVADNMIKQEKSAYIAEDIAEVEGEAPPAYHDVEEKEVVEADNGAKTCRI</sequence>
<keyword evidence="2" id="KW-0812">Transmembrane</keyword>
<dbReference type="AlphaFoldDB" id="A0A6A6W8R7"/>
<feature type="chain" id="PRO_5025424960" description="DUF7728 domain-containing protein" evidence="3">
    <location>
        <begin position="27"/>
        <end position="409"/>
    </location>
</feature>
<dbReference type="GeneID" id="54484824"/>
<dbReference type="OrthoDB" id="5409353at2759"/>
<feature type="domain" description="DUF7728" evidence="4">
    <location>
        <begin position="45"/>
        <end position="197"/>
    </location>
</feature>
<reference evidence="5" key="1">
    <citation type="journal article" date="2020" name="Stud. Mycol.">
        <title>101 Dothideomycetes genomes: a test case for predicting lifestyles and emergence of pathogens.</title>
        <authorList>
            <person name="Haridas S."/>
            <person name="Albert R."/>
            <person name="Binder M."/>
            <person name="Bloem J."/>
            <person name="Labutti K."/>
            <person name="Salamov A."/>
            <person name="Andreopoulos B."/>
            <person name="Baker S."/>
            <person name="Barry K."/>
            <person name="Bills G."/>
            <person name="Bluhm B."/>
            <person name="Cannon C."/>
            <person name="Castanera R."/>
            <person name="Culley D."/>
            <person name="Daum C."/>
            <person name="Ezra D."/>
            <person name="Gonzalez J."/>
            <person name="Henrissat B."/>
            <person name="Kuo A."/>
            <person name="Liang C."/>
            <person name="Lipzen A."/>
            <person name="Lutzoni F."/>
            <person name="Magnuson J."/>
            <person name="Mondo S."/>
            <person name="Nolan M."/>
            <person name="Ohm R."/>
            <person name="Pangilinan J."/>
            <person name="Park H.-J."/>
            <person name="Ramirez L."/>
            <person name="Alfaro M."/>
            <person name="Sun H."/>
            <person name="Tritt A."/>
            <person name="Yoshinaga Y."/>
            <person name="Zwiers L.-H."/>
            <person name="Turgeon B."/>
            <person name="Goodwin S."/>
            <person name="Spatafora J."/>
            <person name="Crous P."/>
            <person name="Grigoriev I."/>
        </authorList>
    </citation>
    <scope>NUCLEOTIDE SEQUENCE</scope>
    <source>
        <strain evidence="5">CBS 121739</strain>
    </source>
</reference>
<keyword evidence="3" id="KW-0732">Signal</keyword>
<feature type="region of interest" description="Disordered" evidence="1">
    <location>
        <begin position="267"/>
        <end position="299"/>
    </location>
</feature>
<evidence type="ECO:0000259" key="4">
    <source>
        <dbReference type="Pfam" id="PF24854"/>
    </source>
</evidence>
<dbReference type="InterPro" id="IPR056145">
    <property type="entry name" value="DUF7728"/>
</dbReference>
<evidence type="ECO:0000256" key="1">
    <source>
        <dbReference type="SAM" id="MobiDB-lite"/>
    </source>
</evidence>
<keyword evidence="6" id="KW-1185">Reference proteome</keyword>
<organism evidence="5 6">
    <name type="scientific">Pseudovirgaria hyperparasitica</name>
    <dbReference type="NCBI Taxonomy" id="470096"/>
    <lineage>
        <taxon>Eukaryota</taxon>
        <taxon>Fungi</taxon>
        <taxon>Dikarya</taxon>
        <taxon>Ascomycota</taxon>
        <taxon>Pezizomycotina</taxon>
        <taxon>Dothideomycetes</taxon>
        <taxon>Dothideomycetes incertae sedis</taxon>
        <taxon>Acrospermales</taxon>
        <taxon>Acrospermaceae</taxon>
        <taxon>Pseudovirgaria</taxon>
    </lineage>
</organism>
<evidence type="ECO:0000313" key="5">
    <source>
        <dbReference type="EMBL" id="KAF2759053.1"/>
    </source>
</evidence>
<keyword evidence="2" id="KW-1133">Transmembrane helix</keyword>
<feature type="transmembrane region" description="Helical" evidence="2">
    <location>
        <begin position="314"/>
        <end position="344"/>
    </location>
</feature>
<feature type="compositionally biased region" description="Basic residues" evidence="1">
    <location>
        <begin position="283"/>
        <end position="299"/>
    </location>
</feature>
<dbReference type="RefSeq" id="XP_033601504.1">
    <property type="nucleotide sequence ID" value="XM_033743770.1"/>
</dbReference>